<keyword evidence="3" id="KW-0255">Endonuclease</keyword>
<accession>A0ABM7NS99</accession>
<dbReference type="SUPFAM" id="SSF82771">
    <property type="entry name" value="GIY-YIG endonuclease"/>
    <property type="match status" value="1"/>
</dbReference>
<evidence type="ECO:0000313" key="4">
    <source>
        <dbReference type="Proteomes" id="UP001321479"/>
    </source>
</evidence>
<proteinExistence type="predicted"/>
<dbReference type="EMBL" id="AP024483">
    <property type="protein sequence ID" value="BCS83029.1"/>
    <property type="molecule type" value="Genomic_DNA"/>
</dbReference>
<dbReference type="InterPro" id="IPR035901">
    <property type="entry name" value="GIY-YIG_endonuc_sf"/>
</dbReference>
<feature type="coiled-coil region" evidence="1">
    <location>
        <begin position="212"/>
        <end position="239"/>
    </location>
</feature>
<feature type="region of interest" description="Disordered" evidence="2">
    <location>
        <begin position="239"/>
        <end position="259"/>
    </location>
</feature>
<keyword evidence="1" id="KW-0175">Coiled coil</keyword>
<dbReference type="GO" id="GO:0004519">
    <property type="term" value="F:endonuclease activity"/>
    <property type="evidence" value="ECO:0007669"/>
    <property type="project" value="UniProtKB-KW"/>
</dbReference>
<evidence type="ECO:0000256" key="1">
    <source>
        <dbReference type="SAM" id="Coils"/>
    </source>
</evidence>
<dbReference type="GeneID" id="80558234"/>
<organism evidence="3 4">
    <name type="scientific">Cotonvirus japonicus</name>
    <dbReference type="NCBI Taxonomy" id="2811091"/>
    <lineage>
        <taxon>Viruses</taxon>
        <taxon>Varidnaviria</taxon>
        <taxon>Bamfordvirae</taxon>
        <taxon>Nucleocytoviricota</taxon>
        <taxon>Megaviricetes</taxon>
        <taxon>Imitervirales</taxon>
        <taxon>Mimiviridae</taxon>
        <taxon>Megamimivirinae</taxon>
        <taxon>Cotonvirus</taxon>
        <taxon>Cotonvirus japonicum</taxon>
    </lineage>
</organism>
<dbReference type="Proteomes" id="UP001321479">
    <property type="component" value="Segment"/>
</dbReference>
<dbReference type="RefSeq" id="YP_010841637.1">
    <property type="nucleotide sequence ID" value="NC_079139.1"/>
</dbReference>
<keyword evidence="3" id="KW-0540">Nuclease</keyword>
<reference evidence="3 4" key="1">
    <citation type="submission" date="2021-02" db="EMBL/GenBank/DDBJ databases">
        <title>Cotonvirus japonicus, which uses Golgi apparatus of host cells for its virion factory, phylogenetically links tailed tupanvirus and icosahedral mimivirus.</title>
        <authorList>
            <person name="Takahashi H."/>
            <person name="Fukaya S."/>
            <person name="Song C."/>
            <person name="Murata K."/>
            <person name="Takemura M."/>
        </authorList>
    </citation>
    <scope>NUCLEOTIDE SEQUENCE [LARGE SCALE GENOMIC DNA]</scope>
</reference>
<sequence>MPRGEKIILMNDKFPSLDIDANGDNYELETEDTGVIYMIQNLTTDKAYIGKAFSYVKNGNQSIRRHGAKDRFYKHWKAANNNIVSDCPIFYEALRNSSLDDWFVYTLKVCSKNHLKEWETKLIQEYKSSDPKYGYNYFVGDNKPDNYDHLLKYKTAKAKTNANRAIGGALKRRGHSKDLPANISYRKSKRRDGTIIGEGYFVQIKIGTKLYNKAFLSNADTMEEKLSKAKKQLELFKKEAAKSSGSKYSGMKTGKEKNK</sequence>
<keyword evidence="3" id="KW-0378">Hydrolase</keyword>
<name>A0ABM7NS99_9VIRU</name>
<evidence type="ECO:0000256" key="2">
    <source>
        <dbReference type="SAM" id="MobiDB-lite"/>
    </source>
</evidence>
<evidence type="ECO:0000313" key="3">
    <source>
        <dbReference type="EMBL" id="BCS83029.1"/>
    </source>
</evidence>
<dbReference type="Gene3D" id="3.40.1440.10">
    <property type="entry name" value="GIY-YIG endonuclease"/>
    <property type="match status" value="1"/>
</dbReference>
<keyword evidence="4" id="KW-1185">Reference proteome</keyword>
<protein>
    <submittedName>
        <fullName evidence="3">Group I intron endonuclease</fullName>
    </submittedName>
</protein>